<dbReference type="CDD" id="cd03791">
    <property type="entry name" value="GT5_Glycogen_synthase_DULL1-like"/>
    <property type="match status" value="1"/>
</dbReference>
<evidence type="ECO:0000313" key="14">
    <source>
        <dbReference type="Proteomes" id="UP000650467"/>
    </source>
</evidence>
<dbReference type="SUPFAM" id="SSF53756">
    <property type="entry name" value="UDP-Glycosyltransferase/glycogen phosphorylase"/>
    <property type="match status" value="2"/>
</dbReference>
<dbReference type="AlphaFoldDB" id="A0A835T8W9"/>
<feature type="compositionally biased region" description="Pro residues" evidence="10">
    <location>
        <begin position="357"/>
        <end position="378"/>
    </location>
</feature>
<reference evidence="13" key="1">
    <citation type="journal article" date="2020" name="bioRxiv">
        <title>Comparative genomics of Chlamydomonas.</title>
        <authorList>
            <person name="Craig R.J."/>
            <person name="Hasan A.R."/>
            <person name="Ness R.W."/>
            <person name="Keightley P.D."/>
        </authorList>
    </citation>
    <scope>NUCLEOTIDE SEQUENCE</scope>
    <source>
        <strain evidence="13">SAG 7.73</strain>
    </source>
</reference>
<accession>A0A835T8W9</accession>
<keyword evidence="8" id="KW-0750">Starch biosynthesis</keyword>
<evidence type="ECO:0000256" key="4">
    <source>
        <dbReference type="ARBA" id="ARBA00010281"/>
    </source>
</evidence>
<keyword evidence="9" id="KW-0934">Plastid</keyword>
<keyword evidence="14" id="KW-1185">Reference proteome</keyword>
<comment type="similarity">
    <text evidence="4">Belongs to the glycosyltransferase 1 family. Bacterial/plant glycogen synthase subfamily.</text>
</comment>
<evidence type="ECO:0000313" key="13">
    <source>
        <dbReference type="EMBL" id="KAG2439232.1"/>
    </source>
</evidence>
<sequence>MRLTQKFPSAILPSAGSTPRRCGRRAAQRLEPCFSWQQRASPLPSEQAEPAPSGSGGSPRSASPSSGRTLNPEEDFMARARKMQQRIAKLKKLQERISQMKEERDFMAAYNEVEASASDNDDDDDDDSAGSKSSPEELRRWVASLMAASAERVAAAAAAKAAAAGDTGGTGGAAGAGGGVVNGAGAMASWRQGGGGGGYVPASPSFDVPPATLPTPPPPAQPIVANPAAAGAASASSPGGYVPGRIVPQHPAATAGPAAAAAAASTSTAPPAPGQPQQPVIRRYSVRYNSAAATKPTFVPVDGAPGASAGAGSSSSSSSSSTAAPQQQQQQQPDLSVSPWRMRTPALQPVSAAMAPPQAPPQAPPRAPPPAPPPPPPQQQQQPQQQEPTRFQSILAQAGTSAAAPASPSAAAAAPPGTRPATTATAAAVAAPGTPAAAAAAAKKGAAAAPAKPAAPVRDPDAELRATAFPESLTSTNPYTLYDMPLPSRPMPAAWQTAAERQAAAAAAAASGGGAAAAAPPAPLAVGRAERPRDLVFVTAEAAPWSKTGGLGDVMGALPRSLAARGHRVMVVSPRYLAPSAVKRYAGIADTGVRARLNLDPPGAAKGAGGGGVHEVGFHHLHQDGVDWVFVDHISYHREGTPYGNAAGTYGDNLFRFALLCMAACEAPLLLHVGGHRYGKPPGLPYGQNVTFIANDWHAGLVPVYVAAKYRRHGVYREARCVLALHNLAHQGAHPPRTFNSLGLPGEWYGALEWVDTGDNGPGGGGSATGSQDGGARHHLQRVSTINIMKAAMVTCDKLVTVSPAYAWEVCDEKGEQGMGLTSLLRQRMGDLLGIVNGIDVGEWDPRTDPYIPRNYHEGSLGGKGLCKAALQQELGLPVDPAAPLLGFIGRLDYQKGPDLVLGVLRPLVAAGCQVVLLGSGAADYEEAFTAAQKAFPANVRAHVGFSVPLSHKILAASDILLMPSRFEPCGLNQMYAMRYGTVPVAHGTGGLRDTIDDVNPFRGEGFTAAGGMMGDNDADKELDELFEKGLAWGRPTGGRSADDPSTNNADFYEPFQDYFGAGGRYGAVADGAEEDDEYGMYDTDSDSGSGSDSPADSDSPWRRGLQGLQTRRDLGTGWTFAPASEEALLDAVSAALAIYERHPDKWRRIQLAGMRRDFSWGRAARQWESVIEGVVAAPTYSK</sequence>
<dbReference type="GO" id="GO:0019252">
    <property type="term" value="P:starch biosynthetic process"/>
    <property type="evidence" value="ECO:0007669"/>
    <property type="project" value="UniProtKB-UniPathway"/>
</dbReference>
<feature type="compositionally biased region" description="Low complexity" evidence="10">
    <location>
        <begin position="303"/>
        <end position="333"/>
    </location>
</feature>
<comment type="caution">
    <text evidence="13">The sequence shown here is derived from an EMBL/GenBank/DDBJ whole genome shotgun (WGS) entry which is preliminary data.</text>
</comment>
<feature type="compositionally biased region" description="Pro residues" evidence="10">
    <location>
        <begin position="211"/>
        <end position="221"/>
    </location>
</feature>
<keyword evidence="9" id="KW-0035">Amyloplast</keyword>
<evidence type="ECO:0000256" key="2">
    <source>
        <dbReference type="ARBA" id="ARBA00004602"/>
    </source>
</evidence>
<comment type="pathway">
    <text evidence="3">Glycan biosynthesis; starch biosynthesis.</text>
</comment>
<dbReference type="GO" id="GO:0009501">
    <property type="term" value="C:amyloplast"/>
    <property type="evidence" value="ECO:0007669"/>
    <property type="project" value="UniProtKB-SubCell"/>
</dbReference>
<dbReference type="EC" id="2.4.1.21" evidence="5"/>
<proteinExistence type="inferred from homology"/>
<organism evidence="13 14">
    <name type="scientific">Chlamydomonas incerta</name>
    <dbReference type="NCBI Taxonomy" id="51695"/>
    <lineage>
        <taxon>Eukaryota</taxon>
        <taxon>Viridiplantae</taxon>
        <taxon>Chlorophyta</taxon>
        <taxon>core chlorophytes</taxon>
        <taxon>Chlorophyceae</taxon>
        <taxon>CS clade</taxon>
        <taxon>Chlamydomonadales</taxon>
        <taxon>Chlamydomonadaceae</taxon>
        <taxon>Chlamydomonas</taxon>
    </lineage>
</organism>
<dbReference type="InterPro" id="IPR001296">
    <property type="entry name" value="Glyco_trans_1"/>
</dbReference>
<dbReference type="OrthoDB" id="537557at2759"/>
<dbReference type="EMBL" id="JAEHOC010000008">
    <property type="protein sequence ID" value="KAG2439232.1"/>
    <property type="molecule type" value="Genomic_DNA"/>
</dbReference>
<evidence type="ECO:0000256" key="3">
    <source>
        <dbReference type="ARBA" id="ARBA00004727"/>
    </source>
</evidence>
<name>A0A835T8W9_CHLIN</name>
<evidence type="ECO:0000256" key="9">
    <source>
        <dbReference type="ARBA" id="ARBA00023234"/>
    </source>
</evidence>
<evidence type="ECO:0000259" key="11">
    <source>
        <dbReference type="Pfam" id="PF00534"/>
    </source>
</evidence>
<evidence type="ECO:0000256" key="1">
    <source>
        <dbReference type="ARBA" id="ARBA00001478"/>
    </source>
</evidence>
<dbReference type="GO" id="GO:0009011">
    <property type="term" value="F:alpha-1,4-glucan glucosyltransferase (ADP-glucose donor) activity"/>
    <property type="evidence" value="ECO:0007669"/>
    <property type="project" value="UniProtKB-EC"/>
</dbReference>
<dbReference type="NCBIfam" id="TIGR02095">
    <property type="entry name" value="glgA"/>
    <property type="match status" value="1"/>
</dbReference>
<dbReference type="Proteomes" id="UP000650467">
    <property type="component" value="Unassembled WGS sequence"/>
</dbReference>
<dbReference type="GO" id="GO:0009507">
    <property type="term" value="C:chloroplast"/>
    <property type="evidence" value="ECO:0007669"/>
    <property type="project" value="TreeGrafter"/>
</dbReference>
<dbReference type="Gene3D" id="3.40.50.2000">
    <property type="entry name" value="Glycogen Phosphorylase B"/>
    <property type="match status" value="2"/>
</dbReference>
<feature type="region of interest" description="Disordered" evidence="10">
    <location>
        <begin position="198"/>
        <end position="280"/>
    </location>
</feature>
<comment type="catalytic activity">
    <reaction evidence="1">
        <text>[(1-&gt;4)-alpha-D-glucosyl](n) + ADP-alpha-D-glucose = [(1-&gt;4)-alpha-D-glucosyl](n+1) + ADP + H(+)</text>
        <dbReference type="Rhea" id="RHEA:18189"/>
        <dbReference type="Rhea" id="RHEA-COMP:9584"/>
        <dbReference type="Rhea" id="RHEA-COMP:9587"/>
        <dbReference type="ChEBI" id="CHEBI:15378"/>
        <dbReference type="ChEBI" id="CHEBI:15444"/>
        <dbReference type="ChEBI" id="CHEBI:57498"/>
        <dbReference type="ChEBI" id="CHEBI:456216"/>
        <dbReference type="EC" id="2.4.1.21"/>
    </reaction>
</comment>
<dbReference type="GO" id="GO:0004373">
    <property type="term" value="F:alpha-1,4-glucan glucosyltransferase (UDP-glucose donor) activity"/>
    <property type="evidence" value="ECO:0007669"/>
    <property type="project" value="InterPro"/>
</dbReference>
<protein>
    <recommendedName>
        <fullName evidence="5">starch synthase</fullName>
        <ecNumber evidence="5">2.4.1.21</ecNumber>
    </recommendedName>
</protein>
<feature type="domain" description="Glycosyl transferase family 1" evidence="11">
    <location>
        <begin position="883"/>
        <end position="998"/>
    </location>
</feature>
<dbReference type="PANTHER" id="PTHR45825">
    <property type="entry name" value="GRANULE-BOUND STARCH SYNTHASE 1, CHLOROPLASTIC/AMYLOPLASTIC"/>
    <property type="match status" value="1"/>
</dbReference>
<feature type="compositionally biased region" description="Low complexity" evidence="10">
    <location>
        <begin position="222"/>
        <end position="240"/>
    </location>
</feature>
<dbReference type="InterPro" id="IPR013534">
    <property type="entry name" value="Starch_synth_cat_dom"/>
</dbReference>
<gene>
    <name evidence="13" type="ORF">HXX76_004594</name>
</gene>
<keyword evidence="7" id="KW-0808">Transferase</keyword>
<feature type="compositionally biased region" description="Low complexity" evidence="10">
    <location>
        <begin position="398"/>
        <end position="426"/>
    </location>
</feature>
<dbReference type="InterPro" id="IPR011835">
    <property type="entry name" value="GS/SS"/>
</dbReference>
<feature type="region of interest" description="Disordered" evidence="10">
    <location>
        <begin position="1077"/>
        <end position="1104"/>
    </location>
</feature>
<feature type="compositionally biased region" description="Low complexity" evidence="10">
    <location>
        <begin position="50"/>
        <end position="68"/>
    </location>
</feature>
<dbReference type="PANTHER" id="PTHR45825:SF11">
    <property type="entry name" value="ALPHA AMYLASE DOMAIN-CONTAINING PROTEIN"/>
    <property type="match status" value="1"/>
</dbReference>
<evidence type="ECO:0000259" key="12">
    <source>
        <dbReference type="Pfam" id="PF08323"/>
    </source>
</evidence>
<evidence type="ECO:0000256" key="5">
    <source>
        <dbReference type="ARBA" id="ARBA00012588"/>
    </source>
</evidence>
<evidence type="ECO:0000256" key="10">
    <source>
        <dbReference type="SAM" id="MobiDB-lite"/>
    </source>
</evidence>
<feature type="compositionally biased region" description="Acidic residues" evidence="10">
    <location>
        <begin position="119"/>
        <end position="128"/>
    </location>
</feature>
<comment type="subcellular location">
    <subcellularLocation>
        <location evidence="2">Plastid</location>
        <location evidence="2">Amyloplast</location>
    </subcellularLocation>
</comment>
<feature type="region of interest" description="Disordered" evidence="10">
    <location>
        <begin position="293"/>
        <end position="426"/>
    </location>
</feature>
<feature type="compositionally biased region" description="Low complexity" evidence="10">
    <location>
        <begin position="1087"/>
        <end position="1099"/>
    </location>
</feature>
<feature type="compositionally biased region" description="Low complexity" evidence="10">
    <location>
        <begin position="379"/>
        <end position="388"/>
    </location>
</feature>
<evidence type="ECO:0000256" key="8">
    <source>
        <dbReference type="ARBA" id="ARBA00022922"/>
    </source>
</evidence>
<feature type="region of interest" description="Disordered" evidence="10">
    <location>
        <begin position="104"/>
        <end position="137"/>
    </location>
</feature>
<feature type="region of interest" description="Disordered" evidence="10">
    <location>
        <begin position="1"/>
        <end position="83"/>
    </location>
</feature>
<evidence type="ECO:0000256" key="7">
    <source>
        <dbReference type="ARBA" id="ARBA00022679"/>
    </source>
</evidence>
<dbReference type="HAMAP" id="MF_00484">
    <property type="entry name" value="Glycogen_synth"/>
    <property type="match status" value="1"/>
</dbReference>
<dbReference type="FunFam" id="3.40.50.2000:FF:000090">
    <property type="entry name" value="Starch synthase, chloroplastic/amyloplastic"/>
    <property type="match status" value="1"/>
</dbReference>
<dbReference type="UniPathway" id="UPA00152"/>
<feature type="domain" description="Starch synthase catalytic" evidence="12">
    <location>
        <begin position="536"/>
        <end position="826"/>
    </location>
</feature>
<dbReference type="Pfam" id="PF00534">
    <property type="entry name" value="Glycos_transf_1"/>
    <property type="match status" value="1"/>
</dbReference>
<keyword evidence="6" id="KW-0328">Glycosyltransferase</keyword>
<evidence type="ECO:0000256" key="6">
    <source>
        <dbReference type="ARBA" id="ARBA00022676"/>
    </source>
</evidence>
<dbReference type="Pfam" id="PF08323">
    <property type="entry name" value="Glyco_transf_5"/>
    <property type="match status" value="1"/>
</dbReference>
<feature type="compositionally biased region" description="Acidic residues" evidence="10">
    <location>
        <begin position="1077"/>
        <end position="1086"/>
    </location>
</feature>
<feature type="compositionally biased region" description="Low complexity" evidence="10">
    <location>
        <begin position="251"/>
        <end position="269"/>
    </location>
</feature>